<dbReference type="GO" id="GO:0046168">
    <property type="term" value="P:glycerol-3-phosphate catabolic process"/>
    <property type="evidence" value="ECO:0007669"/>
    <property type="project" value="InterPro"/>
</dbReference>
<dbReference type="InterPro" id="IPR006109">
    <property type="entry name" value="G3P_DH_NAD-dep_C"/>
</dbReference>
<name>A0A0W0GHE2_9CHLR</name>
<comment type="subcellular location">
    <subcellularLocation>
        <location evidence="8">Cytoplasm</location>
    </subcellularLocation>
</comment>
<evidence type="ECO:0000256" key="12">
    <source>
        <dbReference type="RuleBase" id="RU000437"/>
    </source>
</evidence>
<feature type="binding site" evidence="11">
    <location>
        <position position="257"/>
    </location>
    <ligand>
        <name>NAD(+)</name>
        <dbReference type="ChEBI" id="CHEBI:57540"/>
    </ligand>
</feature>
<keyword evidence="3 8" id="KW-0560">Oxidoreductase</keyword>
<feature type="binding site" evidence="8">
    <location>
        <position position="257"/>
    </location>
    <ligand>
        <name>NADPH</name>
        <dbReference type="ChEBI" id="CHEBI:57783"/>
    </ligand>
</feature>
<evidence type="ECO:0000256" key="11">
    <source>
        <dbReference type="PIRSR" id="PIRSR000114-3"/>
    </source>
</evidence>
<dbReference type="GO" id="GO:0006650">
    <property type="term" value="P:glycerophospholipid metabolic process"/>
    <property type="evidence" value="ECO:0007669"/>
    <property type="project" value="UniProtKB-UniRule"/>
</dbReference>
<dbReference type="Pfam" id="PF01210">
    <property type="entry name" value="NAD_Gly3P_dh_N"/>
    <property type="match status" value="1"/>
</dbReference>
<feature type="binding site" evidence="8">
    <location>
        <position position="281"/>
    </location>
    <ligand>
        <name>NADPH</name>
        <dbReference type="ChEBI" id="CHEBI:57783"/>
    </ligand>
</feature>
<dbReference type="Gene3D" id="1.10.1040.10">
    <property type="entry name" value="N-(1-d-carboxylethyl)-l-norvaline Dehydrogenase, domain 2"/>
    <property type="match status" value="1"/>
</dbReference>
<feature type="binding site" evidence="8">
    <location>
        <position position="32"/>
    </location>
    <ligand>
        <name>NADPH</name>
        <dbReference type="ChEBI" id="CHEBI:57783"/>
    </ligand>
</feature>
<comment type="pathway">
    <text evidence="8">Membrane lipid metabolism; glycerophospholipid metabolism.</text>
</comment>
<dbReference type="RefSeq" id="WP_058438943.1">
    <property type="nucleotide sequence ID" value="NZ_KQ758903.1"/>
</dbReference>
<comment type="caution">
    <text evidence="8">Lacks conserved residue(s) required for the propagation of feature annotation.</text>
</comment>
<dbReference type="PRINTS" id="PR00077">
    <property type="entry name" value="GPDHDRGNASE"/>
</dbReference>
<evidence type="ECO:0000256" key="2">
    <source>
        <dbReference type="ARBA" id="ARBA00022516"/>
    </source>
</evidence>
<dbReference type="Gene3D" id="3.40.50.720">
    <property type="entry name" value="NAD(P)-binding Rossmann-like Domain"/>
    <property type="match status" value="1"/>
</dbReference>
<dbReference type="GO" id="GO:0046167">
    <property type="term" value="P:glycerol-3-phosphate biosynthetic process"/>
    <property type="evidence" value="ECO:0007669"/>
    <property type="project" value="UniProtKB-UniRule"/>
</dbReference>
<feature type="binding site" evidence="8">
    <location>
        <position position="142"/>
    </location>
    <ligand>
        <name>NADPH</name>
        <dbReference type="ChEBI" id="CHEBI:57783"/>
    </ligand>
</feature>
<keyword evidence="17" id="KW-1185">Reference proteome</keyword>
<dbReference type="GO" id="GO:0141153">
    <property type="term" value="F:glycerol-3-phosphate dehydrogenase (NADP+) activity"/>
    <property type="evidence" value="ECO:0007669"/>
    <property type="project" value="RHEA"/>
</dbReference>
<feature type="binding site" evidence="8">
    <location>
        <position position="107"/>
    </location>
    <ligand>
        <name>sn-glycerol 3-phosphate</name>
        <dbReference type="ChEBI" id="CHEBI:57597"/>
    </ligand>
</feature>
<comment type="similarity">
    <text evidence="1 8 12">Belongs to the NAD-dependent glycerol-3-phosphate dehydrogenase family.</text>
</comment>
<organism evidence="16 17">
    <name type="scientific">Dehalogenimonas alkenigignens</name>
    <dbReference type="NCBI Taxonomy" id="1217799"/>
    <lineage>
        <taxon>Bacteria</taxon>
        <taxon>Bacillati</taxon>
        <taxon>Chloroflexota</taxon>
        <taxon>Dehalococcoidia</taxon>
        <taxon>Dehalococcoidales</taxon>
        <taxon>Dehalococcoidaceae</taxon>
        <taxon>Dehalogenimonas</taxon>
    </lineage>
</organism>
<evidence type="ECO:0000256" key="10">
    <source>
        <dbReference type="PIRSR" id="PIRSR000114-2"/>
    </source>
</evidence>
<dbReference type="EC" id="1.1.1.94" evidence="8"/>
<dbReference type="NCBIfam" id="NF000942">
    <property type="entry name" value="PRK00094.1-4"/>
    <property type="match status" value="1"/>
</dbReference>
<dbReference type="UniPathway" id="UPA00940"/>
<keyword evidence="8" id="KW-0547">Nucleotide-binding</keyword>
<evidence type="ECO:0000313" key="17">
    <source>
        <dbReference type="Proteomes" id="UP000053947"/>
    </source>
</evidence>
<feature type="binding site" evidence="8">
    <location>
        <position position="12"/>
    </location>
    <ligand>
        <name>NADPH</name>
        <dbReference type="ChEBI" id="CHEBI:57783"/>
    </ligand>
</feature>
<dbReference type="PATRIC" id="fig|1217799.6.peg.843"/>
<gene>
    <name evidence="8" type="primary">gpsA</name>
    <name evidence="16" type="ORF">DEALK_08190</name>
</gene>
<dbReference type="PANTHER" id="PTHR11728">
    <property type="entry name" value="GLYCEROL-3-PHOSPHATE DEHYDROGENASE"/>
    <property type="match status" value="1"/>
</dbReference>
<dbReference type="InterPro" id="IPR036291">
    <property type="entry name" value="NAD(P)-bd_dom_sf"/>
</dbReference>
<dbReference type="InterPro" id="IPR011128">
    <property type="entry name" value="G3P_DH_NAD-dep_N"/>
</dbReference>
<keyword evidence="8" id="KW-0963">Cytoplasm</keyword>
<dbReference type="InterPro" id="IPR013328">
    <property type="entry name" value="6PGD_dom2"/>
</dbReference>
<dbReference type="GO" id="GO:0051287">
    <property type="term" value="F:NAD binding"/>
    <property type="evidence" value="ECO:0007669"/>
    <property type="project" value="InterPro"/>
</dbReference>
<dbReference type="EMBL" id="LFDV01000002">
    <property type="protein sequence ID" value="KTB47974.1"/>
    <property type="molecule type" value="Genomic_DNA"/>
</dbReference>
<dbReference type="SUPFAM" id="SSF48179">
    <property type="entry name" value="6-phosphogluconate dehydrogenase C-terminal domain-like"/>
    <property type="match status" value="1"/>
</dbReference>
<dbReference type="GO" id="GO:0005975">
    <property type="term" value="P:carbohydrate metabolic process"/>
    <property type="evidence" value="ECO:0007669"/>
    <property type="project" value="InterPro"/>
</dbReference>
<dbReference type="AlphaFoldDB" id="A0A0W0GHE2"/>
<feature type="binding site" evidence="8">
    <location>
        <position position="283"/>
    </location>
    <ligand>
        <name>NADPH</name>
        <dbReference type="ChEBI" id="CHEBI:57783"/>
    </ligand>
</feature>
<dbReference type="Pfam" id="PF07479">
    <property type="entry name" value="NAD_Gly3P_dh_C"/>
    <property type="match status" value="1"/>
</dbReference>
<feature type="binding site" evidence="11">
    <location>
        <position position="142"/>
    </location>
    <ligand>
        <name>NAD(+)</name>
        <dbReference type="ChEBI" id="CHEBI:57540"/>
    </ligand>
</feature>
<evidence type="ECO:0000256" key="9">
    <source>
        <dbReference type="PIRSR" id="PIRSR000114-1"/>
    </source>
</evidence>
<dbReference type="SUPFAM" id="SSF51735">
    <property type="entry name" value="NAD(P)-binding Rossmann-fold domains"/>
    <property type="match status" value="1"/>
</dbReference>
<comment type="caution">
    <text evidence="16">The sequence shown here is derived from an EMBL/GenBank/DDBJ whole genome shotgun (WGS) entry which is preliminary data.</text>
</comment>
<sequence length="355" mass="38002">MTRIAVVGATTWGITLAAVLARKDVDLRILARTEDEAAMTRASVFRTPRLPEGFVLPKGISVTADGAEALQNTDAIIVAVPSQSMRRNMKLIAPHIGKRTLIISAAKGLEVETGKRMSEIIAEETRKDIHDNITVLSGPNLAWEILAGRPAVTVIAAEKESRARRGAKLMTVPDFCAFTNTDMIGVELGGALKNIIALGAGIVDGLGYGDNTKAAFMTRGLTEITALGTALGANPLTLAGLAGQGDLIATCSSKLSRNHQVGARLTRGESLEHIQATMNGIAEGVTTTLVAWKLAQQMGIEMPITERLYRVLYHGDDVRATAKELMAAAATHELAGRKWGLFSLFRRRKKPEIAF</sequence>
<dbReference type="STRING" id="1217799.DEALK_08190"/>
<dbReference type="OrthoDB" id="9812273at2"/>
<dbReference type="PROSITE" id="PS00957">
    <property type="entry name" value="NAD_G3PDH"/>
    <property type="match status" value="1"/>
</dbReference>
<dbReference type="GO" id="GO:0008654">
    <property type="term" value="P:phospholipid biosynthetic process"/>
    <property type="evidence" value="ECO:0007669"/>
    <property type="project" value="UniProtKB-KW"/>
</dbReference>
<evidence type="ECO:0000256" key="4">
    <source>
        <dbReference type="ARBA" id="ARBA00023027"/>
    </source>
</evidence>
<dbReference type="GO" id="GO:0141152">
    <property type="term" value="F:glycerol-3-phosphate dehydrogenase (NAD+) activity"/>
    <property type="evidence" value="ECO:0007669"/>
    <property type="project" value="RHEA"/>
</dbReference>
<evidence type="ECO:0000256" key="8">
    <source>
        <dbReference type="HAMAP-Rule" id="MF_00394"/>
    </source>
</evidence>
<evidence type="ECO:0000256" key="3">
    <source>
        <dbReference type="ARBA" id="ARBA00023002"/>
    </source>
</evidence>
<feature type="binding site" evidence="10">
    <location>
        <position position="107"/>
    </location>
    <ligand>
        <name>substrate</name>
    </ligand>
</feature>
<keyword evidence="6 8" id="KW-0594">Phospholipid biosynthesis</keyword>
<keyword evidence="5 8" id="KW-0443">Lipid metabolism</keyword>
<dbReference type="GO" id="GO:0005829">
    <property type="term" value="C:cytosol"/>
    <property type="evidence" value="ECO:0007669"/>
    <property type="project" value="TreeGrafter"/>
</dbReference>
<evidence type="ECO:0000256" key="1">
    <source>
        <dbReference type="ARBA" id="ARBA00011009"/>
    </source>
</evidence>
<feature type="active site" description="Proton acceptor" evidence="8 9">
    <location>
        <position position="193"/>
    </location>
</feature>
<protein>
    <recommendedName>
        <fullName evidence="8">Glycerol-3-phosphate dehydrogenase [NAD(P)+]</fullName>
        <ecNumber evidence="8">1.1.1.94</ecNumber>
    </recommendedName>
    <alternativeName>
        <fullName evidence="8">NAD(P)(+)-dependent glycerol-3-phosphate dehydrogenase</fullName>
    </alternativeName>
    <alternativeName>
        <fullName evidence="8">NAD(P)H-dependent dihydroxyacetone-phosphate reductase</fullName>
    </alternativeName>
</protein>
<feature type="binding site" evidence="8">
    <location>
        <position position="246"/>
    </location>
    <ligand>
        <name>sn-glycerol 3-phosphate</name>
        <dbReference type="ChEBI" id="CHEBI:57597"/>
    </ligand>
</feature>
<keyword evidence="2 8" id="KW-0444">Lipid biosynthesis</keyword>
<dbReference type="InterPro" id="IPR008927">
    <property type="entry name" value="6-PGluconate_DH-like_C_sf"/>
</dbReference>
<dbReference type="PANTHER" id="PTHR11728:SF1">
    <property type="entry name" value="GLYCEROL-3-PHOSPHATE DEHYDROGENASE [NAD(+)] 2, CHLOROPLASTIC"/>
    <property type="match status" value="1"/>
</dbReference>
<comment type="function">
    <text evidence="8">Catalyzes the reduction of the glycolytic intermediate dihydroxyacetone phosphate (DHAP) to sn-glycerol 3-phosphate (G3P), the key precursor for phospholipid synthesis.</text>
</comment>
<dbReference type="HAMAP" id="MF_00394">
    <property type="entry name" value="NAD_Glyc3P_dehydrog"/>
    <property type="match status" value="1"/>
</dbReference>
<feature type="domain" description="Glycerol-3-phosphate dehydrogenase NAD-dependent C-terminal" evidence="15">
    <location>
        <begin position="182"/>
        <end position="321"/>
    </location>
</feature>
<dbReference type="NCBIfam" id="NF000940">
    <property type="entry name" value="PRK00094.1-2"/>
    <property type="match status" value="1"/>
</dbReference>
<feature type="binding site" evidence="8">
    <location>
        <position position="257"/>
    </location>
    <ligand>
        <name>sn-glycerol 3-phosphate</name>
        <dbReference type="ChEBI" id="CHEBI:57597"/>
    </ligand>
</feature>
<dbReference type="FunFam" id="1.10.1040.10:FF:000001">
    <property type="entry name" value="Glycerol-3-phosphate dehydrogenase [NAD(P)+]"/>
    <property type="match status" value="1"/>
</dbReference>
<evidence type="ECO:0000256" key="5">
    <source>
        <dbReference type="ARBA" id="ARBA00023098"/>
    </source>
</evidence>
<evidence type="ECO:0000313" key="16">
    <source>
        <dbReference type="EMBL" id="KTB47974.1"/>
    </source>
</evidence>
<keyword evidence="8" id="KW-0521">NADP</keyword>
<feature type="domain" description="Glycerol-3-phosphate dehydrogenase NAD-dependent N-terminal" evidence="14">
    <location>
        <begin position="4"/>
        <end position="161"/>
    </location>
</feature>
<feature type="binding site" evidence="8">
    <location>
        <position position="258"/>
    </location>
    <ligand>
        <name>sn-glycerol 3-phosphate</name>
        <dbReference type="ChEBI" id="CHEBI:57597"/>
    </ligand>
</feature>
<evidence type="ECO:0000256" key="6">
    <source>
        <dbReference type="ARBA" id="ARBA00023209"/>
    </source>
</evidence>
<feature type="binding site" evidence="8">
    <location>
        <position position="138"/>
    </location>
    <ligand>
        <name>sn-glycerol 3-phosphate</name>
        <dbReference type="ChEBI" id="CHEBI:57597"/>
    </ligand>
</feature>
<feature type="binding site" evidence="8">
    <location>
        <position position="11"/>
    </location>
    <ligand>
        <name>NADPH</name>
        <dbReference type="ChEBI" id="CHEBI:57783"/>
    </ligand>
</feature>
<comment type="catalytic activity">
    <reaction evidence="8 13">
        <text>sn-glycerol 3-phosphate + NADP(+) = dihydroxyacetone phosphate + NADPH + H(+)</text>
        <dbReference type="Rhea" id="RHEA:11096"/>
        <dbReference type="ChEBI" id="CHEBI:15378"/>
        <dbReference type="ChEBI" id="CHEBI:57597"/>
        <dbReference type="ChEBI" id="CHEBI:57642"/>
        <dbReference type="ChEBI" id="CHEBI:57783"/>
        <dbReference type="ChEBI" id="CHEBI:58349"/>
        <dbReference type="EC" id="1.1.1.94"/>
    </reaction>
</comment>
<dbReference type="InterPro" id="IPR006168">
    <property type="entry name" value="G3P_DH_NAD-dep"/>
</dbReference>
<evidence type="ECO:0000256" key="7">
    <source>
        <dbReference type="ARBA" id="ARBA00023264"/>
    </source>
</evidence>
<keyword evidence="7 8" id="KW-1208">Phospholipid metabolism</keyword>
<feature type="binding site" evidence="8">
    <location>
        <position position="256"/>
    </location>
    <ligand>
        <name>sn-glycerol 3-phosphate</name>
        <dbReference type="ChEBI" id="CHEBI:57597"/>
    </ligand>
</feature>
<evidence type="ECO:0000259" key="15">
    <source>
        <dbReference type="Pfam" id="PF07479"/>
    </source>
</evidence>
<feature type="binding site" evidence="10">
    <location>
        <begin position="257"/>
        <end position="258"/>
    </location>
    <ligand>
        <name>substrate</name>
    </ligand>
</feature>
<proteinExistence type="inferred from homology"/>
<keyword evidence="4 8" id="KW-0520">NAD</keyword>
<reference evidence="16 17" key="1">
    <citation type="submission" date="2015-06" db="EMBL/GenBank/DDBJ databases">
        <title>Genome sequence of the organohalide-respiring Dehalogenimonas alkenigignens type strain (IP3-3T).</title>
        <authorList>
            <person name="Key T.A."/>
            <person name="Richmond D.P."/>
            <person name="Bowman K.S."/>
            <person name="Cho Y.-J."/>
            <person name="Chun J."/>
            <person name="da Costa M.S."/>
            <person name="Rainey F.A."/>
            <person name="Moe W.M."/>
        </authorList>
    </citation>
    <scope>NUCLEOTIDE SEQUENCE [LARGE SCALE GENOMIC DNA]</scope>
    <source>
        <strain evidence="16 17">IP3-3</strain>
    </source>
</reference>
<comment type="catalytic activity">
    <reaction evidence="8">
        <text>sn-glycerol 3-phosphate + NAD(+) = dihydroxyacetone phosphate + NADH + H(+)</text>
        <dbReference type="Rhea" id="RHEA:11092"/>
        <dbReference type="ChEBI" id="CHEBI:15378"/>
        <dbReference type="ChEBI" id="CHEBI:57540"/>
        <dbReference type="ChEBI" id="CHEBI:57597"/>
        <dbReference type="ChEBI" id="CHEBI:57642"/>
        <dbReference type="ChEBI" id="CHEBI:57945"/>
        <dbReference type="EC" id="1.1.1.94"/>
    </reaction>
</comment>
<feature type="binding site" evidence="8">
    <location>
        <position position="193"/>
    </location>
    <ligand>
        <name>sn-glycerol 3-phosphate</name>
        <dbReference type="ChEBI" id="CHEBI:57597"/>
    </ligand>
</feature>
<dbReference type="PIRSF" id="PIRSF000114">
    <property type="entry name" value="Glycerol-3-P_dh"/>
    <property type="match status" value="1"/>
</dbReference>
<accession>A0A0W0GHE2</accession>
<dbReference type="Proteomes" id="UP000053947">
    <property type="component" value="Unassembled WGS sequence"/>
</dbReference>
<evidence type="ECO:0000259" key="14">
    <source>
        <dbReference type="Pfam" id="PF01210"/>
    </source>
</evidence>
<evidence type="ECO:0000256" key="13">
    <source>
        <dbReference type="RuleBase" id="RU000439"/>
    </source>
</evidence>
<feature type="binding site" evidence="8">
    <location>
        <position position="107"/>
    </location>
    <ligand>
        <name>NADPH</name>
        <dbReference type="ChEBI" id="CHEBI:57783"/>
    </ligand>
</feature>